<sequence>MTSSNGSPVSDSSGKGSDLWTEPPTHARQGRQLQRYGANGARLVAGCLPVRWCVTGVRSYETVQVLLISSRGGKGMVFPKGGWETDETMESAACRETVEEAGVRGVLEGEILGVFPFVSKKGSDPQSTQKNCCLAHMFVMNVLEELDDWPESAERIRVWCSPEEAYHRLRHDWMRTVLHQWIRRNGWELSSELPLRKPEGSGVASTDSAQAASEQSVTHGVPLAQRA</sequence>
<organism evidence="8">
    <name type="scientific">Tetraselmis sp. GSL018</name>
    <dbReference type="NCBI Taxonomy" id="582737"/>
    <lineage>
        <taxon>Eukaryota</taxon>
        <taxon>Viridiplantae</taxon>
        <taxon>Chlorophyta</taxon>
        <taxon>core chlorophytes</taxon>
        <taxon>Chlorodendrophyceae</taxon>
        <taxon>Chlorodendrales</taxon>
        <taxon>Chlorodendraceae</taxon>
        <taxon>Tetraselmis</taxon>
    </lineage>
</organism>
<dbReference type="PROSITE" id="PS51462">
    <property type="entry name" value="NUDIX"/>
    <property type="match status" value="1"/>
</dbReference>
<keyword evidence="4 8" id="KW-0378">Hydrolase</keyword>
<evidence type="ECO:0000256" key="5">
    <source>
        <dbReference type="ARBA" id="ARBA00022842"/>
    </source>
</evidence>
<dbReference type="GO" id="GO:0046872">
    <property type="term" value="F:metal ion binding"/>
    <property type="evidence" value="ECO:0007669"/>
    <property type="project" value="UniProtKB-KW"/>
</dbReference>
<comment type="similarity">
    <text evidence="2">Belongs to the Nudix hydrolase family.</text>
</comment>
<evidence type="ECO:0000256" key="2">
    <source>
        <dbReference type="ARBA" id="ARBA00005582"/>
    </source>
</evidence>
<dbReference type="EMBL" id="GBEZ01018761">
    <property type="protein sequence ID" value="JAC67715.1"/>
    <property type="molecule type" value="Transcribed_RNA"/>
</dbReference>
<dbReference type="InterPro" id="IPR020084">
    <property type="entry name" value="NUDIX_hydrolase_CS"/>
</dbReference>
<keyword evidence="5" id="KW-0460">Magnesium</keyword>
<evidence type="ECO:0000313" key="8">
    <source>
        <dbReference type="EMBL" id="JAC67715.1"/>
    </source>
</evidence>
<dbReference type="InterPro" id="IPR015797">
    <property type="entry name" value="NUDIX_hydrolase-like_dom_sf"/>
</dbReference>
<dbReference type="PANTHER" id="PTHR12629">
    <property type="entry name" value="DIPHOSPHOINOSITOL POLYPHOSPHATE PHOSPHOHYDROLASE"/>
    <property type="match status" value="1"/>
</dbReference>
<dbReference type="GO" id="GO:0016462">
    <property type="term" value="F:pyrophosphatase activity"/>
    <property type="evidence" value="ECO:0007669"/>
    <property type="project" value="InterPro"/>
</dbReference>
<feature type="region of interest" description="Disordered" evidence="6">
    <location>
        <begin position="195"/>
        <end position="227"/>
    </location>
</feature>
<evidence type="ECO:0000256" key="4">
    <source>
        <dbReference type="ARBA" id="ARBA00022801"/>
    </source>
</evidence>
<dbReference type="Gene3D" id="3.90.79.10">
    <property type="entry name" value="Nucleoside Triphosphate Pyrophosphohydrolase"/>
    <property type="match status" value="1"/>
</dbReference>
<dbReference type="SUPFAM" id="SSF55811">
    <property type="entry name" value="Nudix"/>
    <property type="match status" value="1"/>
</dbReference>
<proteinExistence type="inferred from homology"/>
<dbReference type="AlphaFoldDB" id="A0A061RAN9"/>
<protein>
    <submittedName>
        <fullName evidence="8">Nudix hydrolase</fullName>
    </submittedName>
</protein>
<dbReference type="Pfam" id="PF00293">
    <property type="entry name" value="NUDIX"/>
    <property type="match status" value="1"/>
</dbReference>
<name>A0A061RAN9_9CHLO</name>
<evidence type="ECO:0000256" key="1">
    <source>
        <dbReference type="ARBA" id="ARBA00001946"/>
    </source>
</evidence>
<dbReference type="PROSITE" id="PS00893">
    <property type="entry name" value="NUDIX_BOX"/>
    <property type="match status" value="1"/>
</dbReference>
<feature type="compositionally biased region" description="Polar residues" evidence="6">
    <location>
        <begin position="203"/>
        <end position="218"/>
    </location>
</feature>
<reference evidence="8" key="1">
    <citation type="submission" date="2014-05" db="EMBL/GenBank/DDBJ databases">
        <title>The transcriptome of the halophilic microalga Tetraselmis sp. GSL018 isolated from the Great Salt Lake, Utah.</title>
        <authorList>
            <person name="Jinkerson R.E."/>
            <person name="D'Adamo S."/>
            <person name="Posewitz M.C."/>
        </authorList>
    </citation>
    <scope>NUCLEOTIDE SEQUENCE</scope>
    <source>
        <strain evidence="8">GSL018</strain>
    </source>
</reference>
<feature type="compositionally biased region" description="Low complexity" evidence="6">
    <location>
        <begin position="1"/>
        <end position="13"/>
    </location>
</feature>
<dbReference type="PANTHER" id="PTHR12629:SF0">
    <property type="entry name" value="DIPHOSPHOINOSITOL-POLYPHOSPHATE DIPHOSPHATASE"/>
    <property type="match status" value="1"/>
</dbReference>
<evidence type="ECO:0000259" key="7">
    <source>
        <dbReference type="PROSITE" id="PS51462"/>
    </source>
</evidence>
<comment type="cofactor">
    <cofactor evidence="1">
        <name>Mg(2+)</name>
        <dbReference type="ChEBI" id="CHEBI:18420"/>
    </cofactor>
</comment>
<dbReference type="GO" id="GO:0005634">
    <property type="term" value="C:nucleus"/>
    <property type="evidence" value="ECO:0007669"/>
    <property type="project" value="TreeGrafter"/>
</dbReference>
<feature type="domain" description="Nudix hydrolase" evidence="7">
    <location>
        <begin position="40"/>
        <end position="183"/>
    </location>
</feature>
<dbReference type="InterPro" id="IPR000086">
    <property type="entry name" value="NUDIX_hydrolase_dom"/>
</dbReference>
<dbReference type="CDD" id="cd04666">
    <property type="entry name" value="NUDIX_DIPP2_like_Nudt4"/>
    <property type="match status" value="1"/>
</dbReference>
<accession>A0A061RAN9</accession>
<evidence type="ECO:0000256" key="3">
    <source>
        <dbReference type="ARBA" id="ARBA00022723"/>
    </source>
</evidence>
<evidence type="ECO:0000256" key="6">
    <source>
        <dbReference type="SAM" id="MobiDB-lite"/>
    </source>
</evidence>
<feature type="region of interest" description="Disordered" evidence="6">
    <location>
        <begin position="1"/>
        <end position="30"/>
    </location>
</feature>
<keyword evidence="3" id="KW-0479">Metal-binding</keyword>
<dbReference type="GO" id="GO:0005737">
    <property type="term" value="C:cytoplasm"/>
    <property type="evidence" value="ECO:0007669"/>
    <property type="project" value="TreeGrafter"/>
</dbReference>
<dbReference type="InterPro" id="IPR047198">
    <property type="entry name" value="DDP-like_NUDIX"/>
</dbReference>
<gene>
    <name evidence="8" type="ORF">TSPGSL018_10445</name>
</gene>